<dbReference type="InterPro" id="IPR005936">
    <property type="entry name" value="FtsH"/>
</dbReference>
<dbReference type="RefSeq" id="WP_378531777.1">
    <property type="nucleotide sequence ID" value="NZ_JBHSBH010000006.1"/>
</dbReference>
<keyword evidence="5 14" id="KW-0812">Transmembrane</keyword>
<proteinExistence type="inferred from homology"/>
<comment type="subcellular location">
    <subcellularLocation>
        <location evidence="14">Cell membrane</location>
        <topology evidence="14">Multi-pass membrane protein</topology>
        <orientation evidence="14">Cytoplasmic side</orientation>
    </subcellularLocation>
    <subcellularLocation>
        <location evidence="1">Membrane</location>
    </subcellularLocation>
</comment>
<dbReference type="Pfam" id="PF06480">
    <property type="entry name" value="FtsH_ext"/>
    <property type="match status" value="1"/>
</dbReference>
<name>A0ABV8FL25_9ACTN</name>
<dbReference type="Gene3D" id="3.40.50.300">
    <property type="entry name" value="P-loop containing nucleotide triphosphate hydrolases"/>
    <property type="match status" value="1"/>
</dbReference>
<comment type="similarity">
    <text evidence="2 14">In the C-terminal section; belongs to the peptidase M41 family.</text>
</comment>
<keyword evidence="11 14" id="KW-1133">Transmembrane helix</keyword>
<reference evidence="19" key="1">
    <citation type="journal article" date="2019" name="Int. J. Syst. Evol. Microbiol.">
        <title>The Global Catalogue of Microorganisms (GCM) 10K type strain sequencing project: providing services to taxonomists for standard genome sequencing and annotation.</title>
        <authorList>
            <consortium name="The Broad Institute Genomics Platform"/>
            <consortium name="The Broad Institute Genome Sequencing Center for Infectious Disease"/>
            <person name="Wu L."/>
            <person name="Ma J."/>
        </authorList>
    </citation>
    <scope>NUCLEOTIDE SEQUENCE [LARGE SCALE GENOMIC DNA]</scope>
    <source>
        <strain evidence="19">TBRC 1826</strain>
    </source>
</reference>
<feature type="region of interest" description="Disordered" evidence="16">
    <location>
        <begin position="613"/>
        <end position="697"/>
    </location>
</feature>
<dbReference type="SUPFAM" id="SSF52540">
    <property type="entry name" value="P-loop containing nucleoside triphosphate hydrolases"/>
    <property type="match status" value="1"/>
</dbReference>
<evidence type="ECO:0000256" key="6">
    <source>
        <dbReference type="ARBA" id="ARBA00022723"/>
    </source>
</evidence>
<comment type="subunit">
    <text evidence="14">Homohexamer.</text>
</comment>
<evidence type="ECO:0000256" key="1">
    <source>
        <dbReference type="ARBA" id="ARBA00004370"/>
    </source>
</evidence>
<dbReference type="PANTHER" id="PTHR23076">
    <property type="entry name" value="METALLOPROTEASE M41 FTSH"/>
    <property type="match status" value="1"/>
</dbReference>
<dbReference type="SUPFAM" id="SSF140990">
    <property type="entry name" value="FtsH protease domain-like"/>
    <property type="match status" value="1"/>
</dbReference>
<evidence type="ECO:0000256" key="8">
    <source>
        <dbReference type="ARBA" id="ARBA00022801"/>
    </source>
</evidence>
<dbReference type="InterPro" id="IPR037219">
    <property type="entry name" value="Peptidase_M41-like"/>
</dbReference>
<dbReference type="HAMAP" id="MF_01458">
    <property type="entry name" value="FtsH"/>
    <property type="match status" value="1"/>
</dbReference>
<feature type="domain" description="AAA+ ATPase" evidence="17">
    <location>
        <begin position="198"/>
        <end position="337"/>
    </location>
</feature>
<evidence type="ECO:0000256" key="9">
    <source>
        <dbReference type="ARBA" id="ARBA00022833"/>
    </source>
</evidence>
<organism evidence="18 19">
    <name type="scientific">Nocardiopsis sediminis</name>
    <dbReference type="NCBI Taxonomy" id="1778267"/>
    <lineage>
        <taxon>Bacteria</taxon>
        <taxon>Bacillati</taxon>
        <taxon>Actinomycetota</taxon>
        <taxon>Actinomycetes</taxon>
        <taxon>Streptosporangiales</taxon>
        <taxon>Nocardiopsidaceae</taxon>
        <taxon>Nocardiopsis</taxon>
    </lineage>
</organism>
<feature type="active site" evidence="14">
    <location>
        <position position="429"/>
    </location>
</feature>
<keyword evidence="4 14" id="KW-0645">Protease</keyword>
<feature type="binding site" evidence="14">
    <location>
        <begin position="206"/>
        <end position="213"/>
    </location>
    <ligand>
        <name>ATP</name>
        <dbReference type="ChEBI" id="CHEBI:30616"/>
    </ligand>
</feature>
<dbReference type="InterPro" id="IPR000642">
    <property type="entry name" value="Peptidase_M41"/>
</dbReference>
<dbReference type="InterPro" id="IPR003593">
    <property type="entry name" value="AAA+_ATPase"/>
</dbReference>
<dbReference type="Pfam" id="PF17862">
    <property type="entry name" value="AAA_lid_3"/>
    <property type="match status" value="1"/>
</dbReference>
<evidence type="ECO:0000256" key="14">
    <source>
        <dbReference type="HAMAP-Rule" id="MF_01458"/>
    </source>
</evidence>
<keyword evidence="7 14" id="KW-0547">Nucleotide-binding</keyword>
<evidence type="ECO:0000256" key="3">
    <source>
        <dbReference type="ARBA" id="ARBA00022475"/>
    </source>
</evidence>
<dbReference type="InterPro" id="IPR003960">
    <property type="entry name" value="ATPase_AAA_CS"/>
</dbReference>
<dbReference type="InterPro" id="IPR041569">
    <property type="entry name" value="AAA_lid_3"/>
</dbReference>
<feature type="transmembrane region" description="Helical" evidence="14">
    <location>
        <begin position="113"/>
        <end position="134"/>
    </location>
</feature>
<evidence type="ECO:0000256" key="12">
    <source>
        <dbReference type="ARBA" id="ARBA00023049"/>
    </source>
</evidence>
<dbReference type="Pfam" id="PF00004">
    <property type="entry name" value="AAA"/>
    <property type="match status" value="1"/>
</dbReference>
<dbReference type="Pfam" id="PF01434">
    <property type="entry name" value="Peptidase_M41"/>
    <property type="match status" value="1"/>
</dbReference>
<keyword evidence="13 14" id="KW-0472">Membrane</keyword>
<evidence type="ECO:0000259" key="17">
    <source>
        <dbReference type="SMART" id="SM00382"/>
    </source>
</evidence>
<feature type="binding site" evidence="14">
    <location>
        <position position="428"/>
    </location>
    <ligand>
        <name>Zn(2+)</name>
        <dbReference type="ChEBI" id="CHEBI:29105"/>
        <note>catalytic</note>
    </ligand>
</feature>
<evidence type="ECO:0000256" key="10">
    <source>
        <dbReference type="ARBA" id="ARBA00022840"/>
    </source>
</evidence>
<evidence type="ECO:0000313" key="18">
    <source>
        <dbReference type="EMBL" id="MFC3996059.1"/>
    </source>
</evidence>
<evidence type="ECO:0000256" key="2">
    <source>
        <dbReference type="ARBA" id="ARBA00010044"/>
    </source>
</evidence>
<feature type="binding site" evidence="14">
    <location>
        <position position="504"/>
    </location>
    <ligand>
        <name>Zn(2+)</name>
        <dbReference type="ChEBI" id="CHEBI:29105"/>
        <note>catalytic</note>
    </ligand>
</feature>
<dbReference type="NCBIfam" id="TIGR01241">
    <property type="entry name" value="FtsH_fam"/>
    <property type="match status" value="1"/>
</dbReference>
<dbReference type="PROSITE" id="PS00674">
    <property type="entry name" value="AAA"/>
    <property type="match status" value="1"/>
</dbReference>
<evidence type="ECO:0000256" key="4">
    <source>
        <dbReference type="ARBA" id="ARBA00022670"/>
    </source>
</evidence>
<dbReference type="CDD" id="cd19501">
    <property type="entry name" value="RecA-like_FtsH"/>
    <property type="match status" value="1"/>
</dbReference>
<dbReference type="SMART" id="SM00382">
    <property type="entry name" value="AAA"/>
    <property type="match status" value="1"/>
</dbReference>
<dbReference type="InterPro" id="IPR003959">
    <property type="entry name" value="ATPase_AAA_core"/>
</dbReference>
<evidence type="ECO:0000256" key="15">
    <source>
        <dbReference type="RuleBase" id="RU003651"/>
    </source>
</evidence>
<comment type="similarity">
    <text evidence="14">In the central section; belongs to the AAA ATPase family.</text>
</comment>
<dbReference type="EC" id="3.4.24.-" evidence="14"/>
<keyword evidence="19" id="KW-1185">Reference proteome</keyword>
<comment type="caution">
    <text evidence="18">The sequence shown here is derived from an EMBL/GenBank/DDBJ whole genome shotgun (WGS) entry which is preliminary data.</text>
</comment>
<sequence length="697" mass="76120">MNLKRLYRGPWPWILAIGLMLFVFFQLTSLGSGPEPEKVDTSRVFELISRDQVDNARLIDKEQRIELTTTNDQVYEAYWVEGQGYELAQELRTLEQDGENLQSYDVEVPQDSMFVSLLFSFLPLIIIIVIFLFIMNQMQGGGSRVMNFGKSKAKLITKDTPKSTFADVAGAEEAIEELQEIKEFLQNPAKFQSMGAKIPKGVLLFGPPGTGKTLLARAVAGEAGVPFYSISGSDFVEMFVGVGASRVRDLFEQAKANAPAIIFIDEIDAVGRHRGAGMGGGHDEREQTLNQMLVEMDGFDVKGGVILIAATNRPDILDPALLRPGRFDRQIVVDRPDMEGRKGILQVHVKGKPMADDVDLDVIARRTSGMTGADLANVVNEGALLSARAGRNEIDLPTLEEAIDRVMAGPERKTRVMSDAEKKVIAYHEGGHALVGHALPNADPVHKITILPRGRALGYTMSVPMEDKFLTSRSEMMDQLAMMLGGRAAEELVFHEPTTGAANDIDKATSLARNMVTEYGMSERLGARKFGSGNTEPFLGREMSHSREYSEEIASLIDEEVRRLIESAHDEAYEILVEYRAVLDDLVLHLLDKETLTKEQVLEVFAPITKRPARGSFTGYGKRQPSDQPPVQTPKELALLGPQDVGTIAGGGGQNGLAVEASPNGQSDWRGDRPAASGGTGDTPGDTEPGGDHGTQE</sequence>
<evidence type="ECO:0000256" key="7">
    <source>
        <dbReference type="ARBA" id="ARBA00022741"/>
    </source>
</evidence>
<evidence type="ECO:0000256" key="5">
    <source>
        <dbReference type="ARBA" id="ARBA00022692"/>
    </source>
</evidence>
<dbReference type="EMBL" id="JBHSBH010000006">
    <property type="protein sequence ID" value="MFC3996059.1"/>
    <property type="molecule type" value="Genomic_DNA"/>
</dbReference>
<keyword evidence="3 14" id="KW-1003">Cell membrane</keyword>
<accession>A0ABV8FL25</accession>
<dbReference type="Gene3D" id="1.10.8.60">
    <property type="match status" value="1"/>
</dbReference>
<comment type="cofactor">
    <cofactor evidence="14">
        <name>Zn(2+)</name>
        <dbReference type="ChEBI" id="CHEBI:29105"/>
    </cofactor>
    <text evidence="14">Binds 1 zinc ion per subunit.</text>
</comment>
<evidence type="ECO:0000256" key="11">
    <source>
        <dbReference type="ARBA" id="ARBA00022989"/>
    </source>
</evidence>
<dbReference type="GO" id="GO:0008237">
    <property type="term" value="F:metallopeptidase activity"/>
    <property type="evidence" value="ECO:0007669"/>
    <property type="project" value="UniProtKB-KW"/>
</dbReference>
<keyword evidence="6 14" id="KW-0479">Metal-binding</keyword>
<keyword evidence="12 14" id="KW-0482">Metalloprotease</keyword>
<gene>
    <name evidence="14 18" type="primary">ftsH</name>
    <name evidence="18" type="ORF">ACFOVU_09055</name>
</gene>
<protein>
    <recommendedName>
        <fullName evidence="14">ATP-dependent zinc metalloprotease FtsH</fullName>
        <ecNumber evidence="14">3.4.24.-</ecNumber>
    </recommendedName>
</protein>
<dbReference type="PANTHER" id="PTHR23076:SF97">
    <property type="entry name" value="ATP-DEPENDENT ZINC METALLOPROTEASE YME1L1"/>
    <property type="match status" value="1"/>
</dbReference>
<comment type="similarity">
    <text evidence="15">Belongs to the AAA ATPase family.</text>
</comment>
<feature type="binding site" evidence="14">
    <location>
        <position position="432"/>
    </location>
    <ligand>
        <name>Zn(2+)</name>
        <dbReference type="ChEBI" id="CHEBI:29105"/>
        <note>catalytic</note>
    </ligand>
</feature>
<evidence type="ECO:0000313" key="19">
    <source>
        <dbReference type="Proteomes" id="UP001595847"/>
    </source>
</evidence>
<dbReference type="Proteomes" id="UP001595847">
    <property type="component" value="Unassembled WGS sequence"/>
</dbReference>
<dbReference type="InterPro" id="IPR011546">
    <property type="entry name" value="Pept_M41_FtsH_extracell"/>
</dbReference>
<dbReference type="InterPro" id="IPR027417">
    <property type="entry name" value="P-loop_NTPase"/>
</dbReference>
<keyword evidence="10 14" id="KW-0067">ATP-binding</keyword>
<comment type="function">
    <text evidence="14">Acts as a processive, ATP-dependent zinc metallopeptidase for both cytoplasmic and membrane proteins. Plays a role in the quality control of integral membrane proteins.</text>
</comment>
<dbReference type="Gene3D" id="1.20.58.760">
    <property type="entry name" value="Peptidase M41"/>
    <property type="match status" value="1"/>
</dbReference>
<evidence type="ECO:0000256" key="16">
    <source>
        <dbReference type="SAM" id="MobiDB-lite"/>
    </source>
</evidence>
<keyword evidence="8 14" id="KW-0378">Hydrolase</keyword>
<keyword evidence="9 14" id="KW-0862">Zinc</keyword>
<evidence type="ECO:0000256" key="13">
    <source>
        <dbReference type="ARBA" id="ARBA00023136"/>
    </source>
</evidence>
<feature type="transmembrane region" description="Helical" evidence="14">
    <location>
        <begin position="12"/>
        <end position="31"/>
    </location>
</feature>